<dbReference type="RefSeq" id="WP_122228491.1">
    <property type="nucleotide sequence ID" value="NZ_RDQO01000002.1"/>
</dbReference>
<keyword evidence="1" id="KW-1133">Transmembrane helix</keyword>
<evidence type="ECO:0000313" key="3">
    <source>
        <dbReference type="Proteomes" id="UP000278006"/>
    </source>
</evidence>
<keyword evidence="3" id="KW-1185">Reference proteome</keyword>
<dbReference type="Proteomes" id="UP000278006">
    <property type="component" value="Unassembled WGS sequence"/>
</dbReference>
<organism evidence="2 3">
    <name type="scientific">Corticibacter populi</name>
    <dbReference type="NCBI Taxonomy" id="1550736"/>
    <lineage>
        <taxon>Bacteria</taxon>
        <taxon>Pseudomonadati</taxon>
        <taxon>Pseudomonadota</taxon>
        <taxon>Betaproteobacteria</taxon>
        <taxon>Burkholderiales</taxon>
        <taxon>Comamonadaceae</taxon>
        <taxon>Corticibacter</taxon>
    </lineage>
</organism>
<gene>
    <name evidence="2" type="ORF">D8I35_09380</name>
</gene>
<keyword evidence="1" id="KW-0812">Transmembrane</keyword>
<keyword evidence="1" id="KW-0472">Membrane</keyword>
<proteinExistence type="predicted"/>
<accession>A0A3M6QW11</accession>
<dbReference type="EMBL" id="RDQO01000002">
    <property type="protein sequence ID" value="RMX06702.1"/>
    <property type="molecule type" value="Genomic_DNA"/>
</dbReference>
<reference evidence="2 3" key="1">
    <citation type="submission" date="2018-10" db="EMBL/GenBank/DDBJ databases">
        <title>Draft genome of Cortibacter populi DSM10536.</title>
        <authorList>
            <person name="Bernier A.-M."/>
            <person name="Bernard K."/>
        </authorList>
    </citation>
    <scope>NUCLEOTIDE SEQUENCE [LARGE SCALE GENOMIC DNA]</scope>
    <source>
        <strain evidence="2 3">DSM 105136</strain>
    </source>
</reference>
<dbReference type="AlphaFoldDB" id="A0A3M6QW11"/>
<name>A0A3M6QW11_9BURK</name>
<protein>
    <submittedName>
        <fullName evidence="2">Uncharacterized protein</fullName>
    </submittedName>
</protein>
<evidence type="ECO:0000256" key="1">
    <source>
        <dbReference type="SAM" id="Phobius"/>
    </source>
</evidence>
<feature type="transmembrane region" description="Helical" evidence="1">
    <location>
        <begin position="39"/>
        <end position="58"/>
    </location>
</feature>
<comment type="caution">
    <text evidence="2">The sequence shown here is derived from an EMBL/GenBank/DDBJ whole genome shotgun (WGS) entry which is preliminary data.</text>
</comment>
<dbReference type="OrthoDB" id="8913503at2"/>
<evidence type="ECO:0000313" key="2">
    <source>
        <dbReference type="EMBL" id="RMX06702.1"/>
    </source>
</evidence>
<sequence>MMHTYAPLTVLHWAICSAIGWACLCRLNSRTCQVYRRPRARYTLLLAGSFASGLQPMLFGTSPGLAETLLASAVLGSLLINLPRWTRPDSCDCG</sequence>
<feature type="transmembrane region" description="Helical" evidence="1">
    <location>
        <begin position="6"/>
        <end position="27"/>
    </location>
</feature>